<sequence>MDAKENDDSSDFKPKTNSDSHEDAHESKPSVRACSNNSSAPANDAKPFKKIRSKSGQKLLAAELSAYSSVDKTLETSGLVNVEGDDSKFDDSVASLMNQTNSSVVADDIVLSDSDEHYVGLRGQIFGQSNTPSTVRTSQVVQNVPADKASEKLIQFSAFNEHLSDVIKTLSSKIEAKKQEINLVEDATLLEGGNASSNSNKKIDEFTTLVLSELDLIEEESDISRCNTPQYTRGTILPKLGLRKTIPSKSVLDQHDVMDDEQDESTKVESDVGKEVIISDDDSDCEVIKTLLSEVETKNQEGNLAEIGLVSSNMVSSALTKEIDPNMTLVLSKSEEEEDEDDINRPDSSLEVIEEKMLPKLVDQHDVMDDEQDISTNVESNFGNEFSVGIDDFSYETTKSISRETESEDDVDHSVCNQSHEFGHEELCSPVPHASILELYDLYQDVPKIPDSGEKVTEDDEKDENGDLDFSFIFNQWTELEGARRWQCKSHWKAVENFNHLPNVLNKLADDISSPYESTPKMRPRLDLIPRLELPPTPIVEETNEDSIDSDSDERKSLQLETISTSKILEKVKKNMRRFRRN</sequence>
<proteinExistence type="predicted"/>
<name>A0AC34QSR4_9BILA</name>
<protein>
    <submittedName>
        <fullName evidence="2">Uncharacterized protein</fullName>
    </submittedName>
</protein>
<evidence type="ECO:0000313" key="2">
    <source>
        <dbReference type="WBParaSite" id="JU765_v2.g18992.t1"/>
    </source>
</evidence>
<dbReference type="Proteomes" id="UP000887576">
    <property type="component" value="Unplaced"/>
</dbReference>
<organism evidence="1 2">
    <name type="scientific">Panagrolaimus sp. JU765</name>
    <dbReference type="NCBI Taxonomy" id="591449"/>
    <lineage>
        <taxon>Eukaryota</taxon>
        <taxon>Metazoa</taxon>
        <taxon>Ecdysozoa</taxon>
        <taxon>Nematoda</taxon>
        <taxon>Chromadorea</taxon>
        <taxon>Rhabditida</taxon>
        <taxon>Tylenchina</taxon>
        <taxon>Panagrolaimomorpha</taxon>
        <taxon>Panagrolaimoidea</taxon>
        <taxon>Panagrolaimidae</taxon>
        <taxon>Panagrolaimus</taxon>
    </lineage>
</organism>
<dbReference type="WBParaSite" id="JU765_v2.g18992.t1">
    <property type="protein sequence ID" value="JU765_v2.g18992.t1"/>
    <property type="gene ID" value="JU765_v2.g18992"/>
</dbReference>
<evidence type="ECO:0000313" key="1">
    <source>
        <dbReference type="Proteomes" id="UP000887576"/>
    </source>
</evidence>
<accession>A0AC34QSR4</accession>
<reference evidence="2" key="1">
    <citation type="submission" date="2022-11" db="UniProtKB">
        <authorList>
            <consortium name="WormBaseParasite"/>
        </authorList>
    </citation>
    <scope>IDENTIFICATION</scope>
</reference>